<dbReference type="Proteomes" id="UP000078284">
    <property type="component" value="Chromosome 4"/>
</dbReference>
<evidence type="ECO:0000313" key="1">
    <source>
        <dbReference type="EMBL" id="OAO97334.1"/>
    </source>
</evidence>
<sequence length="126" mass="13462">MNANIIKRRSRRAWHPLADDFSLNPLPFAKPRSTPPLFLRSSVLFAVTGRGPPVAPLSGVACSAEVSAPAILILSFSLHRGSWSLFGALCCGWLLELASLAACKLPLSISQAKGGYFVCGLVLVRD</sequence>
<dbReference type="AlphaFoldDB" id="A0A178UW08"/>
<reference evidence="2" key="1">
    <citation type="journal article" date="2016" name="Proc. Natl. Acad. Sci. U.S.A.">
        <title>Chromosome-level assembly of Arabidopsis thaliana Ler reveals the extent of translocation and inversion polymorphisms.</title>
        <authorList>
            <person name="Zapata L."/>
            <person name="Ding J."/>
            <person name="Willing E.M."/>
            <person name="Hartwig B."/>
            <person name="Bezdan D."/>
            <person name="Jiao W.B."/>
            <person name="Patel V."/>
            <person name="Velikkakam James G."/>
            <person name="Koornneef M."/>
            <person name="Ossowski S."/>
            <person name="Schneeberger K."/>
        </authorList>
    </citation>
    <scope>NUCLEOTIDE SEQUENCE [LARGE SCALE GENOMIC DNA]</scope>
    <source>
        <strain evidence="2">cv. Landsberg erecta</strain>
    </source>
</reference>
<organism evidence="1 2">
    <name type="scientific">Arabidopsis thaliana</name>
    <name type="common">Mouse-ear cress</name>
    <dbReference type="NCBI Taxonomy" id="3702"/>
    <lineage>
        <taxon>Eukaryota</taxon>
        <taxon>Viridiplantae</taxon>
        <taxon>Streptophyta</taxon>
        <taxon>Embryophyta</taxon>
        <taxon>Tracheophyta</taxon>
        <taxon>Spermatophyta</taxon>
        <taxon>Magnoliopsida</taxon>
        <taxon>eudicotyledons</taxon>
        <taxon>Gunneridae</taxon>
        <taxon>Pentapetalae</taxon>
        <taxon>rosids</taxon>
        <taxon>malvids</taxon>
        <taxon>Brassicales</taxon>
        <taxon>Brassicaceae</taxon>
        <taxon>Camelineae</taxon>
        <taxon>Arabidopsis</taxon>
    </lineage>
</organism>
<dbReference type="EMBL" id="LUHQ01000004">
    <property type="protein sequence ID" value="OAO97334.1"/>
    <property type="molecule type" value="Genomic_DNA"/>
</dbReference>
<name>A0A178UW08_ARATH</name>
<proteinExistence type="predicted"/>
<accession>A0A178UW08</accession>
<comment type="caution">
    <text evidence="1">The sequence shown here is derived from an EMBL/GenBank/DDBJ whole genome shotgun (WGS) entry which is preliminary data.</text>
</comment>
<evidence type="ECO:0000313" key="2">
    <source>
        <dbReference type="Proteomes" id="UP000078284"/>
    </source>
</evidence>
<protein>
    <submittedName>
        <fullName evidence="1">Uncharacterized protein</fullName>
    </submittedName>
</protein>
<gene>
    <name evidence="1" type="ordered locus">AXX17_At4g17690</name>
</gene>